<dbReference type="FunFam" id="3.10.110.10:FF:000109">
    <property type="entry name" value="Ubiquitin-conjugating enzyme E2 J2-like"/>
    <property type="match status" value="1"/>
</dbReference>
<dbReference type="GO" id="GO:0036503">
    <property type="term" value="P:ERAD pathway"/>
    <property type="evidence" value="ECO:0007669"/>
    <property type="project" value="EnsemblFungi"/>
</dbReference>
<reference evidence="3 5" key="1">
    <citation type="journal article" date="2013" name="Curr. Biol.">
        <title>Shared signatures of parasitism and phylogenomics unite Cryptomycota and microsporidia.</title>
        <authorList>
            <person name="James T.Y."/>
            <person name="Pelin A."/>
            <person name="Bonen L."/>
            <person name="Ahrendt S."/>
            <person name="Sain D."/>
            <person name="Corradi N."/>
            <person name="Stajich J.E."/>
        </authorList>
    </citation>
    <scope>NUCLEOTIDE SEQUENCE [LARGE SCALE GENOMIC DNA]</scope>
    <source>
        <strain evidence="3">CSF55</strain>
        <strain evidence="3">CSF55</strain>
    </source>
</reference>
<dbReference type="InterPro" id="IPR000608">
    <property type="entry name" value="UBC"/>
</dbReference>
<accession>A0A075AWQ5</accession>
<keyword evidence="5" id="KW-1185">Reference proteome</keyword>
<feature type="domain" description="UBC core" evidence="2">
    <location>
        <begin position="6"/>
        <end position="157"/>
    </location>
</feature>
<protein>
    <submittedName>
        <fullName evidence="4">UBC-like protein</fullName>
    </submittedName>
    <submittedName>
        <fullName evidence="3">Ubiquitin-conjugating enzyme, E2 domain-containing protein</fullName>
    </submittedName>
</protein>
<evidence type="ECO:0000256" key="1">
    <source>
        <dbReference type="ARBA" id="ARBA00022786"/>
    </source>
</evidence>
<evidence type="ECO:0000313" key="5">
    <source>
        <dbReference type="Proteomes" id="UP000030755"/>
    </source>
</evidence>
<evidence type="ECO:0000313" key="6">
    <source>
        <dbReference type="Proteomes" id="UP000281549"/>
    </source>
</evidence>
<dbReference type="InterPro" id="IPR016135">
    <property type="entry name" value="UBQ-conjugating_enzyme/RWD"/>
</dbReference>
<dbReference type="OMA" id="MENDCEV"/>
<dbReference type="GO" id="GO:0180027">
    <property type="term" value="P:inner nuclear membrane-associated protein degradation pathway"/>
    <property type="evidence" value="ECO:0007669"/>
    <property type="project" value="EnsemblFungi"/>
</dbReference>
<dbReference type="SUPFAM" id="SSF54495">
    <property type="entry name" value="UBC-like"/>
    <property type="match status" value="1"/>
</dbReference>
<dbReference type="GO" id="GO:0005789">
    <property type="term" value="C:endoplasmic reticulum membrane"/>
    <property type="evidence" value="ECO:0007669"/>
    <property type="project" value="EnsemblFungi"/>
</dbReference>
<evidence type="ECO:0000313" key="4">
    <source>
        <dbReference type="EMBL" id="RKP21006.1"/>
    </source>
</evidence>
<dbReference type="Pfam" id="PF00179">
    <property type="entry name" value="UQ_con"/>
    <property type="match status" value="1"/>
</dbReference>
<proteinExistence type="predicted"/>
<dbReference type="GO" id="GO:0000209">
    <property type="term" value="P:protein polyubiquitination"/>
    <property type="evidence" value="ECO:0007669"/>
    <property type="project" value="EnsemblFungi"/>
</dbReference>
<gene>
    <name evidence="3" type="ORF">O9G_003725</name>
    <name evidence="4" type="ORF">ROZALSC1DRAFT_27554</name>
</gene>
<dbReference type="OrthoDB" id="1158011at2759"/>
<dbReference type="Proteomes" id="UP000281549">
    <property type="component" value="Unassembled WGS sequence"/>
</dbReference>
<dbReference type="EMBL" id="ML004999">
    <property type="protein sequence ID" value="RKP21006.1"/>
    <property type="molecule type" value="Genomic_DNA"/>
</dbReference>
<sequence length="221" mass="25246">MSIPEKATKRLQNELKMMINESPDFVTARPLENNILEWHYVIKGPKDTPYEGGEYHGTVIFPKEYPFKPPSIRMITPNGRFQPNARICLTISDYHPESWNPGWNILTILIGLVSFMVENNYAAGCVNSNESQKKRLLRNLDHSIEATRPLNVTGSLQLKLVLLQDLVDSKLTVDVSSDESSSSTKAKDKKRKMENDCEVIIVQDEKKKKEEKEEDIIVIDD</sequence>
<dbReference type="InterPro" id="IPR050113">
    <property type="entry name" value="Ub_conjugating_enzyme"/>
</dbReference>
<dbReference type="PANTHER" id="PTHR24067">
    <property type="entry name" value="UBIQUITIN-CONJUGATING ENZYME E2"/>
    <property type="match status" value="1"/>
</dbReference>
<reference evidence="4" key="3">
    <citation type="submission" date="2018-08" db="EMBL/GenBank/DDBJ databases">
        <title>Leveraging single-cell genomics to expand the Fungal Tree of Life.</title>
        <authorList>
            <consortium name="DOE Joint Genome Institute"/>
            <person name="Ahrendt S.R."/>
            <person name="Quandt C.A."/>
            <person name="Ciobanu D."/>
            <person name="Clum A."/>
            <person name="Salamov A."/>
            <person name="Andreopoulos B."/>
            <person name="Cheng J.-F."/>
            <person name="Woyke T."/>
            <person name="Pelin A."/>
            <person name="Henrissat B."/>
            <person name="Reynolds N."/>
            <person name="Benny G.L."/>
            <person name="Smith M.E."/>
            <person name="James T.Y."/>
            <person name="Grigoriev I.V."/>
        </authorList>
    </citation>
    <scope>NUCLEOTIDE SEQUENCE</scope>
    <source>
        <strain evidence="4">CSF55</strain>
    </source>
</reference>
<dbReference type="Proteomes" id="UP000030755">
    <property type="component" value="Unassembled WGS sequence"/>
</dbReference>
<dbReference type="EMBL" id="KE561091">
    <property type="protein sequence ID" value="EPZ32994.1"/>
    <property type="molecule type" value="Genomic_DNA"/>
</dbReference>
<dbReference type="AlphaFoldDB" id="A0A075AWQ5"/>
<dbReference type="STRING" id="988480.A0A075AWQ5"/>
<dbReference type="HOGENOM" id="CLU_041481_1_0_1"/>
<reference evidence="6" key="2">
    <citation type="journal article" date="2018" name="Nat. Microbiol.">
        <title>Leveraging single-cell genomics to expand the fungal tree of life.</title>
        <authorList>
            <person name="Ahrendt S.R."/>
            <person name="Quandt C.A."/>
            <person name="Ciobanu D."/>
            <person name="Clum A."/>
            <person name="Salamov A."/>
            <person name="Andreopoulos B."/>
            <person name="Cheng J.F."/>
            <person name="Woyke T."/>
            <person name="Pelin A."/>
            <person name="Henrissat B."/>
            <person name="Reynolds N.K."/>
            <person name="Benny G.L."/>
            <person name="Smith M.E."/>
            <person name="James T.Y."/>
            <person name="Grigoriev I.V."/>
        </authorList>
    </citation>
    <scope>NUCLEOTIDE SEQUENCE [LARGE SCALE GENOMIC DNA]</scope>
    <source>
        <strain evidence="6">CSF55</strain>
    </source>
</reference>
<dbReference type="PROSITE" id="PS50127">
    <property type="entry name" value="UBC_2"/>
    <property type="match status" value="1"/>
</dbReference>
<keyword evidence="1" id="KW-0833">Ubl conjugation pathway</keyword>
<evidence type="ECO:0000313" key="3">
    <source>
        <dbReference type="EMBL" id="EPZ32994.1"/>
    </source>
</evidence>
<dbReference type="GO" id="GO:0006513">
    <property type="term" value="P:protein monoubiquitination"/>
    <property type="evidence" value="ECO:0007669"/>
    <property type="project" value="EnsemblFungi"/>
</dbReference>
<name>A0A075AWQ5_ROZAC</name>
<evidence type="ECO:0000259" key="2">
    <source>
        <dbReference type="PROSITE" id="PS50127"/>
    </source>
</evidence>
<dbReference type="SMART" id="SM00212">
    <property type="entry name" value="UBCc"/>
    <property type="match status" value="1"/>
</dbReference>
<dbReference type="Gene3D" id="3.10.110.10">
    <property type="entry name" value="Ubiquitin Conjugating Enzyme"/>
    <property type="match status" value="1"/>
</dbReference>
<organism evidence="3 5">
    <name type="scientific">Rozella allomycis (strain CSF55)</name>
    <dbReference type="NCBI Taxonomy" id="988480"/>
    <lineage>
        <taxon>Eukaryota</taxon>
        <taxon>Fungi</taxon>
        <taxon>Fungi incertae sedis</taxon>
        <taxon>Cryptomycota</taxon>
        <taxon>Cryptomycota incertae sedis</taxon>
        <taxon>Rozella</taxon>
    </lineage>
</organism>
<dbReference type="CDD" id="cd23799">
    <property type="entry name" value="UBCc_UBE2J"/>
    <property type="match status" value="1"/>
</dbReference>
<dbReference type="GO" id="GO:0004842">
    <property type="term" value="F:ubiquitin-protein transferase activity"/>
    <property type="evidence" value="ECO:0007669"/>
    <property type="project" value="EnsemblFungi"/>
</dbReference>